<comment type="caution">
    <text evidence="1">The sequence shown here is derived from an EMBL/GenBank/DDBJ whole genome shotgun (WGS) entry which is preliminary data.</text>
</comment>
<evidence type="ECO:0000313" key="2">
    <source>
        <dbReference type="Proteomes" id="UP000646844"/>
    </source>
</evidence>
<dbReference type="Proteomes" id="UP000646844">
    <property type="component" value="Unassembled WGS sequence"/>
</dbReference>
<gene>
    <name evidence="1" type="ORF">HA332_08730</name>
</gene>
<sequence>MNALKVLLNIIFVLAESLMSKRKIIASLHAVYNLGNAAYDISQKNFYDLAIDAFGTATSLYMLTKD</sequence>
<name>A0A832TL10_9CREN</name>
<reference evidence="1" key="1">
    <citation type="journal article" date="2020" name="bioRxiv">
        <title>A rank-normalized archaeal taxonomy based on genome phylogeny resolves widespread incomplete and uneven classifications.</title>
        <authorList>
            <person name="Rinke C."/>
            <person name="Chuvochina M."/>
            <person name="Mussig A.J."/>
            <person name="Chaumeil P.-A."/>
            <person name="Waite D.W."/>
            <person name="Whitman W.B."/>
            <person name="Parks D.H."/>
            <person name="Hugenholtz P."/>
        </authorList>
    </citation>
    <scope>NUCLEOTIDE SEQUENCE</scope>
    <source>
        <strain evidence="1">UBA8838</strain>
    </source>
</reference>
<organism evidence="1 2">
    <name type="scientific">Sulfurisphaera tokodaii</name>
    <dbReference type="NCBI Taxonomy" id="111955"/>
    <lineage>
        <taxon>Archaea</taxon>
        <taxon>Thermoproteota</taxon>
        <taxon>Thermoprotei</taxon>
        <taxon>Sulfolobales</taxon>
        <taxon>Sulfolobaceae</taxon>
        <taxon>Sulfurisphaera</taxon>
    </lineage>
</organism>
<dbReference type="AlphaFoldDB" id="A0A832TL10"/>
<protein>
    <submittedName>
        <fullName evidence="1">Uncharacterized protein</fullName>
    </submittedName>
</protein>
<evidence type="ECO:0000313" key="1">
    <source>
        <dbReference type="EMBL" id="HII74438.1"/>
    </source>
</evidence>
<proteinExistence type="predicted"/>
<dbReference type="EMBL" id="DUJO01000040">
    <property type="protein sequence ID" value="HII74438.1"/>
    <property type="molecule type" value="Genomic_DNA"/>
</dbReference>
<dbReference type="RefSeq" id="WP_052846687.1">
    <property type="nucleotide sequence ID" value="NZ_BAABQO010000001.1"/>
</dbReference>
<dbReference type="GeneID" id="25400376"/>
<accession>A0A832TL10</accession>